<organism evidence="5 6">
    <name type="scientific">Pedococcus bigeumensis</name>
    <dbReference type="NCBI Taxonomy" id="433644"/>
    <lineage>
        <taxon>Bacteria</taxon>
        <taxon>Bacillati</taxon>
        <taxon>Actinomycetota</taxon>
        <taxon>Actinomycetes</taxon>
        <taxon>Micrococcales</taxon>
        <taxon>Intrasporangiaceae</taxon>
        <taxon>Pedococcus</taxon>
    </lineage>
</organism>
<dbReference type="InterPro" id="IPR027417">
    <property type="entry name" value="P-loop_NTPase"/>
</dbReference>
<keyword evidence="1" id="KW-0547">Nucleotide-binding</keyword>
<dbReference type="InterPro" id="IPR016032">
    <property type="entry name" value="Sig_transdc_resp-reg_C-effctor"/>
</dbReference>
<dbReference type="OrthoDB" id="5476461at2"/>
<keyword evidence="2" id="KW-0067">ATP-binding</keyword>
<dbReference type="PANTHER" id="PTHR16305:SF35">
    <property type="entry name" value="TRANSCRIPTIONAL ACTIVATOR DOMAIN"/>
    <property type="match status" value="1"/>
</dbReference>
<dbReference type="SUPFAM" id="SSF52540">
    <property type="entry name" value="P-loop containing nucleoside triphosphate hydrolases"/>
    <property type="match status" value="1"/>
</dbReference>
<dbReference type="SMART" id="SM00421">
    <property type="entry name" value="HTH_LUXR"/>
    <property type="match status" value="1"/>
</dbReference>
<dbReference type="InterPro" id="IPR036388">
    <property type="entry name" value="WH-like_DNA-bd_sf"/>
</dbReference>
<name>A0A502D1M0_9MICO</name>
<keyword evidence="3" id="KW-0802">TPR repeat</keyword>
<dbReference type="AlphaFoldDB" id="A0A502D1M0"/>
<accession>A0A502D1M0</accession>
<dbReference type="CDD" id="cd06170">
    <property type="entry name" value="LuxR_C_like"/>
    <property type="match status" value="1"/>
</dbReference>
<evidence type="ECO:0000313" key="5">
    <source>
        <dbReference type="EMBL" id="TPG17901.1"/>
    </source>
</evidence>
<dbReference type="GO" id="GO:0003677">
    <property type="term" value="F:DNA binding"/>
    <property type="evidence" value="ECO:0007669"/>
    <property type="project" value="InterPro"/>
</dbReference>
<dbReference type="PROSITE" id="PS50005">
    <property type="entry name" value="TPR"/>
    <property type="match status" value="1"/>
</dbReference>
<dbReference type="PRINTS" id="PR00038">
    <property type="entry name" value="HTHLUXR"/>
</dbReference>
<dbReference type="InterPro" id="IPR011990">
    <property type="entry name" value="TPR-like_helical_dom_sf"/>
</dbReference>
<dbReference type="Gene3D" id="1.10.10.10">
    <property type="entry name" value="Winged helix-like DNA-binding domain superfamily/Winged helix DNA-binding domain"/>
    <property type="match status" value="1"/>
</dbReference>
<evidence type="ECO:0000313" key="6">
    <source>
        <dbReference type="Proteomes" id="UP000317722"/>
    </source>
</evidence>
<dbReference type="InterPro" id="IPR019734">
    <property type="entry name" value="TPR_rpt"/>
</dbReference>
<evidence type="ECO:0000256" key="2">
    <source>
        <dbReference type="ARBA" id="ARBA00022840"/>
    </source>
</evidence>
<dbReference type="Gene3D" id="3.40.50.300">
    <property type="entry name" value="P-loop containing nucleotide triphosphate hydrolases"/>
    <property type="match status" value="1"/>
</dbReference>
<dbReference type="PROSITE" id="PS50043">
    <property type="entry name" value="HTH_LUXR_2"/>
    <property type="match status" value="1"/>
</dbReference>
<dbReference type="InterPro" id="IPR041664">
    <property type="entry name" value="AAA_16"/>
</dbReference>
<gene>
    <name evidence="5" type="ORF">EAH86_05585</name>
</gene>
<dbReference type="GO" id="GO:0004016">
    <property type="term" value="F:adenylate cyclase activity"/>
    <property type="evidence" value="ECO:0007669"/>
    <property type="project" value="TreeGrafter"/>
</dbReference>
<dbReference type="SUPFAM" id="SSF48452">
    <property type="entry name" value="TPR-like"/>
    <property type="match status" value="1"/>
</dbReference>
<dbReference type="Gene3D" id="1.25.40.10">
    <property type="entry name" value="Tetratricopeptide repeat domain"/>
    <property type="match status" value="1"/>
</dbReference>
<dbReference type="Pfam" id="PF13424">
    <property type="entry name" value="TPR_12"/>
    <property type="match status" value="1"/>
</dbReference>
<keyword evidence="6" id="KW-1185">Reference proteome</keyword>
<proteinExistence type="predicted"/>
<dbReference type="EMBL" id="RCZM01000002">
    <property type="protein sequence ID" value="TPG17901.1"/>
    <property type="molecule type" value="Genomic_DNA"/>
</dbReference>
<protein>
    <submittedName>
        <fullName evidence="5">LuxR family transcriptional regulator</fullName>
    </submittedName>
</protein>
<dbReference type="SUPFAM" id="SSF46894">
    <property type="entry name" value="C-terminal effector domain of the bipartite response regulators"/>
    <property type="match status" value="1"/>
</dbReference>
<dbReference type="Pfam" id="PF00196">
    <property type="entry name" value="GerE"/>
    <property type="match status" value="1"/>
</dbReference>
<sequence>MATTTATRTATTSATTTRTAIAPATAPDVETHDTVSDHSDIIGAVGFERSAAGLFVGRDDEAARLADLLGIDGAAGTGMVLLSGDAGIGKTRILSEVAARARAQDWTVLVGHCLGEAGQSLPYLPFIEVLGRLESTSPEVLDRVLKAHPGLSRLVPSRRAEPNPDDPADAVVDRGDLVEAVHAALDDLASESPILLVVEDVHWADQSSRDLLTLLFTRGFSRRVSILASYRSDDLHRRHPLRTTLAHWSRLAEVERLDLTPLADGAVRQLVRGLQTQPLPEAQVRQVVERAEGNAFFAEELVAATALGGSGLAEDLSRLLLVRFDQLDTSGQHVVRVASAAGRHVSHRLLAAVAGLGEAELDAGLRDAVEHHVLVPTDSGGYAFRHALLGETVYDDLLPGERVRAHERYAAALADDRSLGTWAELARHATSAGQREQAREASVKAGDSAMRMAGPEEAFRHFKNALALMPETDPDVDAVTLRAATAATAVGRVLKALELLEDRLARRAAGAAPAGRAELLAALATTARITESTLDTLAATKEGLGLLDGAEGDHPQIRARLLAAKVQALADRGRDGEAIAAVDESVAAAEAAGLHDVADEVRVVEARILERAGDPETSRATLERIIAASRNPGDPAEVRAYHHLGWLHHRAGRLDEAVDVYRRGVERARGAGRPWAPYAFDGRLLAGIAAYERGRWPEALEILDVTREVPPEPARSLLMGASMYVAAAQGDFSAVVGLEVSRPWWEQEGLVPLLVGSAAIDLYGHADDLASAIKVHDEVVDALNRIWYPLFQGQLRLDALLLGQLGSHIQRVPTSERAALLARGPELVESAGQVWDRATSRPGNDGPESTAWRARAKAEGLRLEWLGGADVDPAPLVEAWQAAVDAFDAYGHPYETARSRARLGMILKSTGDPRGSDELKAALEVAQRLGAEPLRAEIRLGGGVRSTPRAASRQGESLTTREAEILALVALGRSNRQIGTQLFISAKTASVHVSNIIAKLGVTGRGEAVAVARERGLLS</sequence>
<comment type="caution">
    <text evidence="5">The sequence shown here is derived from an EMBL/GenBank/DDBJ whole genome shotgun (WGS) entry which is preliminary data.</text>
</comment>
<evidence type="ECO:0000256" key="1">
    <source>
        <dbReference type="ARBA" id="ARBA00022741"/>
    </source>
</evidence>
<dbReference type="GO" id="GO:0005524">
    <property type="term" value="F:ATP binding"/>
    <property type="evidence" value="ECO:0007669"/>
    <property type="project" value="UniProtKB-KW"/>
</dbReference>
<feature type="domain" description="HTH luxR-type" evidence="4">
    <location>
        <begin position="951"/>
        <end position="1016"/>
    </location>
</feature>
<evidence type="ECO:0000256" key="3">
    <source>
        <dbReference type="PROSITE-ProRule" id="PRU00339"/>
    </source>
</evidence>
<feature type="repeat" description="TPR" evidence="3">
    <location>
        <begin position="638"/>
        <end position="671"/>
    </location>
</feature>
<dbReference type="GO" id="GO:0006355">
    <property type="term" value="P:regulation of DNA-templated transcription"/>
    <property type="evidence" value="ECO:0007669"/>
    <property type="project" value="InterPro"/>
</dbReference>
<dbReference type="Proteomes" id="UP000317722">
    <property type="component" value="Unassembled WGS sequence"/>
</dbReference>
<dbReference type="Pfam" id="PF13191">
    <property type="entry name" value="AAA_16"/>
    <property type="match status" value="1"/>
</dbReference>
<dbReference type="GO" id="GO:0005737">
    <property type="term" value="C:cytoplasm"/>
    <property type="evidence" value="ECO:0007669"/>
    <property type="project" value="TreeGrafter"/>
</dbReference>
<dbReference type="PANTHER" id="PTHR16305">
    <property type="entry name" value="TESTICULAR SOLUBLE ADENYLYL CYCLASE"/>
    <property type="match status" value="1"/>
</dbReference>
<dbReference type="InterPro" id="IPR000792">
    <property type="entry name" value="Tscrpt_reg_LuxR_C"/>
</dbReference>
<reference evidence="5 6" key="1">
    <citation type="journal article" date="2019" name="Environ. Microbiol.">
        <title>Species interactions and distinct microbial communities in high Arctic permafrost affected cryosols are associated with the CH4 and CO2 gas fluxes.</title>
        <authorList>
            <person name="Altshuler I."/>
            <person name="Hamel J."/>
            <person name="Turney S."/>
            <person name="Magnuson E."/>
            <person name="Levesque R."/>
            <person name="Greer C."/>
            <person name="Whyte L.G."/>
        </authorList>
    </citation>
    <scope>NUCLEOTIDE SEQUENCE [LARGE SCALE GENOMIC DNA]</scope>
    <source>
        <strain evidence="5 6">S9.3A</strain>
    </source>
</reference>
<evidence type="ECO:0000259" key="4">
    <source>
        <dbReference type="PROSITE" id="PS50043"/>
    </source>
</evidence>